<organism evidence="2 3">
    <name type="scientific">Streptomyces buecherae</name>
    <dbReference type="NCBI Taxonomy" id="2763006"/>
    <lineage>
        <taxon>Bacteria</taxon>
        <taxon>Bacillati</taxon>
        <taxon>Actinomycetota</taxon>
        <taxon>Actinomycetes</taxon>
        <taxon>Kitasatosporales</taxon>
        <taxon>Streptomycetaceae</taxon>
        <taxon>Streptomyces</taxon>
    </lineage>
</organism>
<dbReference type="RefSeq" id="WP_176162738.1">
    <property type="nucleotide sequence ID" value="NZ_CP054929.1"/>
</dbReference>
<dbReference type="AlphaFoldDB" id="A0A7H8N965"/>
<evidence type="ECO:0000313" key="3">
    <source>
        <dbReference type="Proteomes" id="UP000509303"/>
    </source>
</evidence>
<evidence type="ECO:0000256" key="1">
    <source>
        <dbReference type="SAM" id="MobiDB-lite"/>
    </source>
</evidence>
<feature type="region of interest" description="Disordered" evidence="1">
    <location>
        <begin position="1"/>
        <end position="81"/>
    </location>
</feature>
<sequence>MNDHSGNGYPVDPTTDVDPEQLAAAVARSSDTAPAPETTDSPDGVSEVRSGHAEAAAEPAARSSNRGPAVRRHPGPAEAEG</sequence>
<dbReference type="Proteomes" id="UP000509303">
    <property type="component" value="Chromosome"/>
</dbReference>
<gene>
    <name evidence="2" type="ORF">HUT08_17375</name>
</gene>
<keyword evidence="3" id="KW-1185">Reference proteome</keyword>
<protein>
    <submittedName>
        <fullName evidence="2">Uncharacterized protein</fullName>
    </submittedName>
</protein>
<dbReference type="EMBL" id="CP054929">
    <property type="protein sequence ID" value="QKW51015.1"/>
    <property type="molecule type" value="Genomic_DNA"/>
</dbReference>
<reference evidence="2 3" key="1">
    <citation type="submission" date="2020-06" db="EMBL/GenBank/DDBJ databases">
        <title>Genome mining for natural products.</title>
        <authorList>
            <person name="Zhang B."/>
            <person name="Shi J."/>
            <person name="Ge H."/>
        </authorList>
    </citation>
    <scope>NUCLEOTIDE SEQUENCE [LARGE SCALE GENOMIC DNA]</scope>
    <source>
        <strain evidence="2 3">NA00687</strain>
    </source>
</reference>
<accession>A0A7H8N965</accession>
<name>A0A7H8N965_9ACTN</name>
<evidence type="ECO:0000313" key="2">
    <source>
        <dbReference type="EMBL" id="QKW51015.1"/>
    </source>
</evidence>
<proteinExistence type="predicted"/>